<feature type="non-terminal residue" evidence="2">
    <location>
        <position position="126"/>
    </location>
</feature>
<evidence type="ECO:0000313" key="3">
    <source>
        <dbReference type="Proteomes" id="UP000789342"/>
    </source>
</evidence>
<sequence length="126" mass="14472">MAEYQVLLLMNNCPAHTTGILDIANTEIKFLPPNTTLKLQPLDGRIIRTLKIHYHCPQLLTVGNIMDLLVHKLNAYQLIDYNGKQEICEVQMKKKFFVSLGSKNLVANDEEGRDDMVEHPYYISKQ</sequence>
<dbReference type="AlphaFoldDB" id="A0A9N9IPS3"/>
<keyword evidence="3" id="KW-1185">Reference proteome</keyword>
<dbReference type="EMBL" id="CAJVPV010033113">
    <property type="protein sequence ID" value="CAG8746298.1"/>
    <property type="molecule type" value="Genomic_DNA"/>
</dbReference>
<dbReference type="OrthoDB" id="2439524at2759"/>
<proteinExistence type="predicted"/>
<dbReference type="Pfam" id="PF03184">
    <property type="entry name" value="DDE_1"/>
    <property type="match status" value="1"/>
</dbReference>
<protein>
    <submittedName>
        <fullName evidence="2">4439_t:CDS:1</fullName>
    </submittedName>
</protein>
<reference evidence="2" key="1">
    <citation type="submission" date="2021-06" db="EMBL/GenBank/DDBJ databases">
        <authorList>
            <person name="Kallberg Y."/>
            <person name="Tangrot J."/>
            <person name="Rosling A."/>
        </authorList>
    </citation>
    <scope>NUCLEOTIDE SEQUENCE</scope>
    <source>
        <strain evidence="2">CL551</strain>
    </source>
</reference>
<dbReference type="GO" id="GO:0003676">
    <property type="term" value="F:nucleic acid binding"/>
    <property type="evidence" value="ECO:0007669"/>
    <property type="project" value="InterPro"/>
</dbReference>
<gene>
    <name evidence="2" type="ORF">AMORRO_LOCUS15061</name>
</gene>
<feature type="domain" description="DDE-1" evidence="1">
    <location>
        <begin position="5"/>
        <end position="65"/>
    </location>
</feature>
<accession>A0A9N9IPS3</accession>
<comment type="caution">
    <text evidence="2">The sequence shown here is derived from an EMBL/GenBank/DDBJ whole genome shotgun (WGS) entry which is preliminary data.</text>
</comment>
<dbReference type="Proteomes" id="UP000789342">
    <property type="component" value="Unassembled WGS sequence"/>
</dbReference>
<dbReference type="InterPro" id="IPR004875">
    <property type="entry name" value="DDE_SF_endonuclease_dom"/>
</dbReference>
<evidence type="ECO:0000313" key="2">
    <source>
        <dbReference type="EMBL" id="CAG8746298.1"/>
    </source>
</evidence>
<organism evidence="2 3">
    <name type="scientific">Acaulospora morrowiae</name>
    <dbReference type="NCBI Taxonomy" id="94023"/>
    <lineage>
        <taxon>Eukaryota</taxon>
        <taxon>Fungi</taxon>
        <taxon>Fungi incertae sedis</taxon>
        <taxon>Mucoromycota</taxon>
        <taxon>Glomeromycotina</taxon>
        <taxon>Glomeromycetes</taxon>
        <taxon>Diversisporales</taxon>
        <taxon>Acaulosporaceae</taxon>
        <taxon>Acaulospora</taxon>
    </lineage>
</organism>
<evidence type="ECO:0000259" key="1">
    <source>
        <dbReference type="Pfam" id="PF03184"/>
    </source>
</evidence>
<name>A0A9N9IPS3_9GLOM</name>